<organism evidence="1 2">
    <name type="scientific">Panagrolaimus sp. PS1159</name>
    <dbReference type="NCBI Taxonomy" id="55785"/>
    <lineage>
        <taxon>Eukaryota</taxon>
        <taxon>Metazoa</taxon>
        <taxon>Ecdysozoa</taxon>
        <taxon>Nematoda</taxon>
        <taxon>Chromadorea</taxon>
        <taxon>Rhabditida</taxon>
        <taxon>Tylenchina</taxon>
        <taxon>Panagrolaimomorpha</taxon>
        <taxon>Panagrolaimoidea</taxon>
        <taxon>Panagrolaimidae</taxon>
        <taxon>Panagrolaimus</taxon>
    </lineage>
</organism>
<accession>A0AC35GC08</accession>
<name>A0AC35GC08_9BILA</name>
<evidence type="ECO:0000313" key="1">
    <source>
        <dbReference type="Proteomes" id="UP000887580"/>
    </source>
</evidence>
<protein>
    <submittedName>
        <fullName evidence="2">Uncharacterized protein</fullName>
    </submittedName>
</protein>
<dbReference type="WBParaSite" id="PS1159_v2.g3358.t1">
    <property type="protein sequence ID" value="PS1159_v2.g3358.t1"/>
    <property type="gene ID" value="PS1159_v2.g3358"/>
</dbReference>
<evidence type="ECO:0000313" key="2">
    <source>
        <dbReference type="WBParaSite" id="PS1159_v2.g3358.t1"/>
    </source>
</evidence>
<reference evidence="2" key="1">
    <citation type="submission" date="2022-11" db="UniProtKB">
        <authorList>
            <consortium name="WormBaseParasite"/>
        </authorList>
    </citation>
    <scope>IDENTIFICATION</scope>
</reference>
<dbReference type="Proteomes" id="UP000887580">
    <property type="component" value="Unplaced"/>
</dbReference>
<proteinExistence type="predicted"/>
<sequence length="146" mass="16299">MKYLYLDRKTKAAATFSQHHSFEESSLPPHSQLPPPLQALPSQSASLDRHCAATAGVYPEQSPAAYDTYPPHSNYTTPSGSSSTRSSISQPYFSFQQQHLHNTFEHSQQHYGTRKIYSSTVTPRSPTGFLSQQSPHHYNHHSITAA</sequence>